<keyword evidence="7 9" id="KW-0371">Homeobox</keyword>
<keyword evidence="2 10" id="KW-0479">Metal-binding</keyword>
<evidence type="ECO:0000313" key="16">
    <source>
        <dbReference type="EMBL" id="CAF1229235.1"/>
    </source>
</evidence>
<dbReference type="PROSITE" id="PS50023">
    <property type="entry name" value="LIM_DOMAIN_2"/>
    <property type="match status" value="2"/>
</dbReference>
<feature type="region of interest" description="Disordered" evidence="12">
    <location>
        <begin position="256"/>
        <end position="328"/>
    </location>
</feature>
<comment type="subcellular location">
    <subcellularLocation>
        <location evidence="1 9 11">Nucleus</location>
    </subcellularLocation>
</comment>
<dbReference type="FunFam" id="1.10.10.60:FF:000448">
    <property type="entry name" value="LIM/homeobox protein Lhx4"/>
    <property type="match status" value="1"/>
</dbReference>
<name>A0A814N2D8_ADIRI</name>
<dbReference type="InterPro" id="IPR001356">
    <property type="entry name" value="HD"/>
</dbReference>
<keyword evidence="6 9" id="KW-0238">DNA-binding</keyword>
<dbReference type="PANTHER" id="PTHR24208">
    <property type="entry name" value="LIM/HOMEOBOX PROTEIN LHX"/>
    <property type="match status" value="1"/>
</dbReference>
<dbReference type="InterPro" id="IPR050453">
    <property type="entry name" value="LIM_Homeobox_TF"/>
</dbReference>
<accession>A0A814N2D8</accession>
<dbReference type="InterPro" id="IPR009057">
    <property type="entry name" value="Homeodomain-like_sf"/>
</dbReference>
<organism evidence="15 18">
    <name type="scientific">Adineta ricciae</name>
    <name type="common">Rotifer</name>
    <dbReference type="NCBI Taxonomy" id="249248"/>
    <lineage>
        <taxon>Eukaryota</taxon>
        <taxon>Metazoa</taxon>
        <taxon>Spiralia</taxon>
        <taxon>Gnathifera</taxon>
        <taxon>Rotifera</taxon>
        <taxon>Eurotatoria</taxon>
        <taxon>Bdelloidea</taxon>
        <taxon>Adinetida</taxon>
        <taxon>Adinetidae</taxon>
        <taxon>Adineta</taxon>
    </lineage>
</organism>
<dbReference type="CDD" id="cd00086">
    <property type="entry name" value="homeodomain"/>
    <property type="match status" value="1"/>
</dbReference>
<dbReference type="PANTHER" id="PTHR24208:SF166">
    <property type="entry name" value="LIM HOMEOBOX TRANSCRIPTION FACTOR 1 ALPHA, ISOFORM B"/>
    <property type="match status" value="1"/>
</dbReference>
<dbReference type="Gene3D" id="1.10.10.60">
    <property type="entry name" value="Homeodomain-like"/>
    <property type="match status" value="1"/>
</dbReference>
<dbReference type="SUPFAM" id="SSF57716">
    <property type="entry name" value="Glucocorticoid receptor-like (DNA-binding domain)"/>
    <property type="match status" value="2"/>
</dbReference>
<feature type="compositionally biased region" description="Basic and acidic residues" evidence="12">
    <location>
        <begin position="297"/>
        <end position="307"/>
    </location>
</feature>
<evidence type="ECO:0000256" key="4">
    <source>
        <dbReference type="ARBA" id="ARBA00022833"/>
    </source>
</evidence>
<dbReference type="InterPro" id="IPR017970">
    <property type="entry name" value="Homeobox_CS"/>
</dbReference>
<keyword evidence="5 10" id="KW-0440">LIM domain</keyword>
<evidence type="ECO:0000313" key="18">
    <source>
        <dbReference type="Proteomes" id="UP000663852"/>
    </source>
</evidence>
<gene>
    <name evidence="15" type="ORF">EDS130_LOCUS19225</name>
    <name evidence="16" type="ORF">XAT740_LOCUS25132</name>
</gene>
<evidence type="ECO:0000256" key="7">
    <source>
        <dbReference type="ARBA" id="ARBA00023155"/>
    </source>
</evidence>
<dbReference type="PROSITE" id="PS00478">
    <property type="entry name" value="LIM_DOMAIN_1"/>
    <property type="match status" value="2"/>
</dbReference>
<dbReference type="Pfam" id="PF00412">
    <property type="entry name" value="LIM"/>
    <property type="match status" value="2"/>
</dbReference>
<feature type="region of interest" description="Disordered" evidence="12">
    <location>
        <begin position="136"/>
        <end position="167"/>
    </location>
</feature>
<evidence type="ECO:0000256" key="1">
    <source>
        <dbReference type="ARBA" id="ARBA00004123"/>
    </source>
</evidence>
<dbReference type="Pfam" id="PF00046">
    <property type="entry name" value="Homeodomain"/>
    <property type="match status" value="1"/>
</dbReference>
<dbReference type="InterPro" id="IPR001781">
    <property type="entry name" value="Znf_LIM"/>
</dbReference>
<evidence type="ECO:0000256" key="2">
    <source>
        <dbReference type="ARBA" id="ARBA00022723"/>
    </source>
</evidence>
<comment type="caution">
    <text evidence="15">The sequence shown here is derived from an EMBL/GenBank/DDBJ whole genome shotgun (WGS) entry which is preliminary data.</text>
</comment>
<feature type="compositionally biased region" description="Low complexity" evidence="12">
    <location>
        <begin position="144"/>
        <end position="153"/>
    </location>
</feature>
<protein>
    <submittedName>
        <fullName evidence="15">Uncharacterized protein</fullName>
    </submittedName>
</protein>
<evidence type="ECO:0000313" key="17">
    <source>
        <dbReference type="Proteomes" id="UP000663828"/>
    </source>
</evidence>
<dbReference type="GO" id="GO:0000981">
    <property type="term" value="F:DNA-binding transcription factor activity, RNA polymerase II-specific"/>
    <property type="evidence" value="ECO:0007669"/>
    <property type="project" value="InterPro"/>
</dbReference>
<feature type="domain" description="Homeobox" evidence="14">
    <location>
        <begin position="197"/>
        <end position="257"/>
    </location>
</feature>
<evidence type="ECO:0000256" key="5">
    <source>
        <dbReference type="ARBA" id="ARBA00023038"/>
    </source>
</evidence>
<evidence type="ECO:0000256" key="9">
    <source>
        <dbReference type="PROSITE-ProRule" id="PRU00108"/>
    </source>
</evidence>
<evidence type="ECO:0000256" key="12">
    <source>
        <dbReference type="SAM" id="MobiDB-lite"/>
    </source>
</evidence>
<feature type="domain" description="LIM zinc-binding" evidence="13">
    <location>
        <begin position="75"/>
        <end position="136"/>
    </location>
</feature>
<reference evidence="15" key="1">
    <citation type="submission" date="2021-02" db="EMBL/GenBank/DDBJ databases">
        <authorList>
            <person name="Nowell W R."/>
        </authorList>
    </citation>
    <scope>NUCLEOTIDE SEQUENCE</scope>
</reference>
<evidence type="ECO:0000256" key="10">
    <source>
        <dbReference type="PROSITE-ProRule" id="PRU00125"/>
    </source>
</evidence>
<dbReference type="EMBL" id="CAJNOJ010000091">
    <property type="protein sequence ID" value="CAF1085951.1"/>
    <property type="molecule type" value="Genomic_DNA"/>
</dbReference>
<evidence type="ECO:0000259" key="14">
    <source>
        <dbReference type="PROSITE" id="PS50071"/>
    </source>
</evidence>
<dbReference type="SUPFAM" id="SSF46689">
    <property type="entry name" value="Homeodomain-like"/>
    <property type="match status" value="1"/>
</dbReference>
<keyword evidence="3" id="KW-0677">Repeat</keyword>
<dbReference type="Proteomes" id="UP000663828">
    <property type="component" value="Unassembled WGS sequence"/>
</dbReference>
<dbReference type="PROSITE" id="PS00027">
    <property type="entry name" value="HOMEOBOX_1"/>
    <property type="match status" value="1"/>
</dbReference>
<dbReference type="GO" id="GO:0046872">
    <property type="term" value="F:metal ion binding"/>
    <property type="evidence" value="ECO:0007669"/>
    <property type="project" value="UniProtKB-KW"/>
</dbReference>
<keyword evidence="4 10" id="KW-0862">Zinc</keyword>
<dbReference type="OrthoDB" id="6159439at2759"/>
<evidence type="ECO:0000313" key="15">
    <source>
        <dbReference type="EMBL" id="CAF1085951.1"/>
    </source>
</evidence>
<evidence type="ECO:0000256" key="11">
    <source>
        <dbReference type="RuleBase" id="RU000682"/>
    </source>
</evidence>
<evidence type="ECO:0000256" key="6">
    <source>
        <dbReference type="ARBA" id="ARBA00023125"/>
    </source>
</evidence>
<dbReference type="EMBL" id="CAJNOR010001976">
    <property type="protein sequence ID" value="CAF1229235.1"/>
    <property type="molecule type" value="Genomic_DNA"/>
</dbReference>
<keyword evidence="8 9" id="KW-0539">Nucleus</keyword>
<dbReference type="SMART" id="SM00132">
    <property type="entry name" value="LIM"/>
    <property type="match status" value="2"/>
</dbReference>
<dbReference type="GO" id="GO:0000977">
    <property type="term" value="F:RNA polymerase II transcription regulatory region sequence-specific DNA binding"/>
    <property type="evidence" value="ECO:0007669"/>
    <property type="project" value="TreeGrafter"/>
</dbReference>
<keyword evidence="17" id="KW-1185">Reference proteome</keyword>
<feature type="DNA-binding region" description="Homeobox" evidence="9">
    <location>
        <begin position="199"/>
        <end position="258"/>
    </location>
</feature>
<sequence length="379" mass="43450">MHEPPSTPSNTVGSTICASCSLPIEEQFLLCVMGTYWHERCLVCVECQEPLVATCYHKEGKIYCKRDYLEIFGMRCSRCKAILGPDEIIMKTSGQVFHLQCFRCSFCDDRLHKGDPYMFHDGLLFCRADFQHHHSQMQQHHHQQQQQMISSHHLQPPLQCNRSDEEDSYEDDCCSSDAVTMSNGIHQSGHGHISKGRGPKRPRTILTSIQRRKFKQAFDVSSKPCRKVRESLAGETGLSVRVVQVWFQNERAKMKKLQRRQLQNNTNEMGEKKSKKKMSNDGLSNHYIFDDEEENIEDSRCSSEESISHSISNGFGSSNDENNKHESTDGRHLHIMNENCYSTHDNSDGDMNSDPRNCSQNPIDKLYSMAQNAYYCSAC</sequence>
<evidence type="ECO:0000256" key="3">
    <source>
        <dbReference type="ARBA" id="ARBA00022737"/>
    </source>
</evidence>
<dbReference type="PROSITE" id="PS50071">
    <property type="entry name" value="HOMEOBOX_2"/>
    <property type="match status" value="1"/>
</dbReference>
<dbReference type="Proteomes" id="UP000663852">
    <property type="component" value="Unassembled WGS sequence"/>
</dbReference>
<dbReference type="Gene3D" id="2.10.110.10">
    <property type="entry name" value="Cysteine Rich Protein"/>
    <property type="match status" value="2"/>
</dbReference>
<dbReference type="GO" id="GO:0005634">
    <property type="term" value="C:nucleus"/>
    <property type="evidence" value="ECO:0007669"/>
    <property type="project" value="UniProtKB-SubCell"/>
</dbReference>
<evidence type="ECO:0000259" key="13">
    <source>
        <dbReference type="PROSITE" id="PS50023"/>
    </source>
</evidence>
<dbReference type="GO" id="GO:0030182">
    <property type="term" value="P:neuron differentiation"/>
    <property type="evidence" value="ECO:0007669"/>
    <property type="project" value="TreeGrafter"/>
</dbReference>
<evidence type="ECO:0000256" key="8">
    <source>
        <dbReference type="ARBA" id="ARBA00023242"/>
    </source>
</evidence>
<dbReference type="SMART" id="SM00389">
    <property type="entry name" value="HOX"/>
    <property type="match status" value="1"/>
</dbReference>
<dbReference type="AlphaFoldDB" id="A0A814N2D8"/>
<feature type="domain" description="LIM zinc-binding" evidence="13">
    <location>
        <begin position="15"/>
        <end position="74"/>
    </location>
</feature>
<proteinExistence type="predicted"/>